<dbReference type="EMBL" id="BGZK01000270">
    <property type="protein sequence ID" value="GBP33199.1"/>
    <property type="molecule type" value="Genomic_DNA"/>
</dbReference>
<accession>A0A4C1V3R1</accession>
<proteinExistence type="predicted"/>
<dbReference type="AlphaFoldDB" id="A0A4C1V3R1"/>
<sequence>MCCQGMTATEGAYPREGVSHCRWGIVRTCQRTRGSGTKATRRASWSLVRRESEMIQWDVPRRRRSKSVKKPQWNFALKLATTTNDPMKLSTAAFA</sequence>
<comment type="caution">
    <text evidence="1">The sequence shown here is derived from an EMBL/GenBank/DDBJ whole genome shotgun (WGS) entry which is preliminary data.</text>
</comment>
<dbReference type="Proteomes" id="UP000299102">
    <property type="component" value="Unassembled WGS sequence"/>
</dbReference>
<reference evidence="1 2" key="1">
    <citation type="journal article" date="2019" name="Commun. Biol.">
        <title>The bagworm genome reveals a unique fibroin gene that provides high tensile strength.</title>
        <authorList>
            <person name="Kono N."/>
            <person name="Nakamura H."/>
            <person name="Ohtoshi R."/>
            <person name="Tomita M."/>
            <person name="Numata K."/>
            <person name="Arakawa K."/>
        </authorList>
    </citation>
    <scope>NUCLEOTIDE SEQUENCE [LARGE SCALE GENOMIC DNA]</scope>
</reference>
<keyword evidence="2" id="KW-1185">Reference proteome</keyword>
<evidence type="ECO:0000313" key="1">
    <source>
        <dbReference type="EMBL" id="GBP33199.1"/>
    </source>
</evidence>
<protein>
    <submittedName>
        <fullName evidence="1">Uncharacterized protein</fullName>
    </submittedName>
</protein>
<evidence type="ECO:0000313" key="2">
    <source>
        <dbReference type="Proteomes" id="UP000299102"/>
    </source>
</evidence>
<name>A0A4C1V3R1_EUMVA</name>
<gene>
    <name evidence="1" type="ORF">EVAR_14880_1</name>
</gene>
<organism evidence="1 2">
    <name type="scientific">Eumeta variegata</name>
    <name type="common">Bagworm moth</name>
    <name type="synonym">Eumeta japonica</name>
    <dbReference type="NCBI Taxonomy" id="151549"/>
    <lineage>
        <taxon>Eukaryota</taxon>
        <taxon>Metazoa</taxon>
        <taxon>Ecdysozoa</taxon>
        <taxon>Arthropoda</taxon>
        <taxon>Hexapoda</taxon>
        <taxon>Insecta</taxon>
        <taxon>Pterygota</taxon>
        <taxon>Neoptera</taxon>
        <taxon>Endopterygota</taxon>
        <taxon>Lepidoptera</taxon>
        <taxon>Glossata</taxon>
        <taxon>Ditrysia</taxon>
        <taxon>Tineoidea</taxon>
        <taxon>Psychidae</taxon>
        <taxon>Oiketicinae</taxon>
        <taxon>Eumeta</taxon>
    </lineage>
</organism>